<dbReference type="PANTHER" id="PTHR19965:SF82">
    <property type="entry name" value="THO COMPLEX SUBUNIT 4"/>
    <property type="match status" value="1"/>
</dbReference>
<dbReference type="SMART" id="SM00360">
    <property type="entry name" value="RRM"/>
    <property type="match status" value="1"/>
</dbReference>
<dbReference type="InterPro" id="IPR035979">
    <property type="entry name" value="RBD_domain_sf"/>
</dbReference>
<reference evidence="5" key="1">
    <citation type="submission" date="2022-10" db="EMBL/GenBank/DDBJ databases">
        <title>Genome assembly of Pristionchus species.</title>
        <authorList>
            <person name="Yoshida K."/>
            <person name="Sommer R.J."/>
        </authorList>
    </citation>
    <scope>NUCLEOTIDE SEQUENCE [LARGE SCALE GENOMIC DNA]</scope>
    <source>
        <strain evidence="5">RS5460</strain>
    </source>
</reference>
<evidence type="ECO:0000256" key="1">
    <source>
        <dbReference type="ARBA" id="ARBA00022884"/>
    </source>
</evidence>
<evidence type="ECO:0000256" key="2">
    <source>
        <dbReference type="SAM" id="MobiDB-lite"/>
    </source>
</evidence>
<dbReference type="Gene3D" id="3.30.70.330">
    <property type="match status" value="1"/>
</dbReference>
<feature type="compositionally biased region" description="Basic and acidic residues" evidence="2">
    <location>
        <begin position="152"/>
        <end position="161"/>
    </location>
</feature>
<feature type="non-terminal residue" evidence="4">
    <location>
        <position position="1"/>
    </location>
</feature>
<evidence type="ECO:0000259" key="3">
    <source>
        <dbReference type="SMART" id="SM00360"/>
    </source>
</evidence>
<dbReference type="InterPro" id="IPR051229">
    <property type="entry name" value="ALYREF_mRNA_export"/>
</dbReference>
<comment type="caution">
    <text evidence="4">The sequence shown here is derived from an EMBL/GenBank/DDBJ whole genome shotgun (WGS) entry which is preliminary data.</text>
</comment>
<organism evidence="4 5">
    <name type="scientific">Pristionchus mayeri</name>
    <dbReference type="NCBI Taxonomy" id="1317129"/>
    <lineage>
        <taxon>Eukaryota</taxon>
        <taxon>Metazoa</taxon>
        <taxon>Ecdysozoa</taxon>
        <taxon>Nematoda</taxon>
        <taxon>Chromadorea</taxon>
        <taxon>Rhabditida</taxon>
        <taxon>Rhabditina</taxon>
        <taxon>Diplogasteromorpha</taxon>
        <taxon>Diplogasteroidea</taxon>
        <taxon>Neodiplogasteridae</taxon>
        <taxon>Pristionchus</taxon>
    </lineage>
</organism>
<proteinExistence type="predicted"/>
<sequence length="161" mass="17891">NGKWKHDKFASLDSVRTLGSTSIPLESVVNANKRVRMNIFNLAETVNTADLEELFTSYSIDSVSVHYGEKGNHLGTAEVVMKRNDAERAINDLKGISIDGSRILLAIVDGGKGSSIFDRVQFDKKINGRRESQLEVRPQNLHKKKMGNGGRHPLDRTEKTS</sequence>
<name>A0AAN5CXM0_9BILA</name>
<dbReference type="InterPro" id="IPR000504">
    <property type="entry name" value="RRM_dom"/>
</dbReference>
<gene>
    <name evidence="4" type="ORF">PMAYCL1PPCAC_22781</name>
</gene>
<keyword evidence="5" id="KW-1185">Reference proteome</keyword>
<dbReference type="GO" id="GO:0005634">
    <property type="term" value="C:nucleus"/>
    <property type="evidence" value="ECO:0007669"/>
    <property type="project" value="TreeGrafter"/>
</dbReference>
<evidence type="ECO:0000313" key="4">
    <source>
        <dbReference type="EMBL" id="GMR52586.1"/>
    </source>
</evidence>
<protein>
    <recommendedName>
        <fullName evidence="3">RRM domain-containing protein</fullName>
    </recommendedName>
</protein>
<evidence type="ECO:0000313" key="5">
    <source>
        <dbReference type="Proteomes" id="UP001328107"/>
    </source>
</evidence>
<dbReference type="EMBL" id="BTRK01000005">
    <property type="protein sequence ID" value="GMR52586.1"/>
    <property type="molecule type" value="Genomic_DNA"/>
</dbReference>
<dbReference type="GO" id="GO:0003729">
    <property type="term" value="F:mRNA binding"/>
    <property type="evidence" value="ECO:0007669"/>
    <property type="project" value="TreeGrafter"/>
</dbReference>
<dbReference type="Pfam" id="PF00076">
    <property type="entry name" value="RRM_1"/>
    <property type="match status" value="1"/>
</dbReference>
<dbReference type="SUPFAM" id="SSF54928">
    <property type="entry name" value="RNA-binding domain, RBD"/>
    <property type="match status" value="1"/>
</dbReference>
<dbReference type="InterPro" id="IPR012677">
    <property type="entry name" value="Nucleotide-bd_a/b_plait_sf"/>
</dbReference>
<accession>A0AAN5CXM0</accession>
<dbReference type="Proteomes" id="UP001328107">
    <property type="component" value="Unassembled WGS sequence"/>
</dbReference>
<dbReference type="GO" id="GO:0006406">
    <property type="term" value="P:mRNA export from nucleus"/>
    <property type="evidence" value="ECO:0007669"/>
    <property type="project" value="TreeGrafter"/>
</dbReference>
<feature type="non-terminal residue" evidence="4">
    <location>
        <position position="161"/>
    </location>
</feature>
<dbReference type="AlphaFoldDB" id="A0AAN5CXM0"/>
<feature type="domain" description="RRM" evidence="3">
    <location>
        <begin position="36"/>
        <end position="106"/>
    </location>
</feature>
<feature type="region of interest" description="Disordered" evidence="2">
    <location>
        <begin position="140"/>
        <end position="161"/>
    </location>
</feature>
<dbReference type="PANTHER" id="PTHR19965">
    <property type="entry name" value="RNA AND EXPORT FACTOR BINDING PROTEIN"/>
    <property type="match status" value="1"/>
</dbReference>
<keyword evidence="1" id="KW-0694">RNA-binding</keyword>